<proteinExistence type="predicted"/>
<organism evidence="3 4">
    <name type="scientific">Melipona bicolor</name>
    <dbReference type="NCBI Taxonomy" id="60889"/>
    <lineage>
        <taxon>Eukaryota</taxon>
        <taxon>Metazoa</taxon>
        <taxon>Ecdysozoa</taxon>
        <taxon>Arthropoda</taxon>
        <taxon>Hexapoda</taxon>
        <taxon>Insecta</taxon>
        <taxon>Pterygota</taxon>
        <taxon>Neoptera</taxon>
        <taxon>Endopterygota</taxon>
        <taxon>Hymenoptera</taxon>
        <taxon>Apocrita</taxon>
        <taxon>Aculeata</taxon>
        <taxon>Apoidea</taxon>
        <taxon>Anthophila</taxon>
        <taxon>Apidae</taxon>
        <taxon>Melipona</taxon>
    </lineage>
</organism>
<feature type="domain" description="Transposase IS30-like HTH" evidence="2">
    <location>
        <begin position="12"/>
        <end position="46"/>
    </location>
</feature>
<comment type="caution">
    <text evidence="3">The sequence shown here is derived from an EMBL/GenBank/DDBJ whole genome shotgun (WGS) entry which is preliminary data.</text>
</comment>
<evidence type="ECO:0000313" key="4">
    <source>
        <dbReference type="Proteomes" id="UP001177670"/>
    </source>
</evidence>
<reference evidence="3" key="1">
    <citation type="submission" date="2021-10" db="EMBL/GenBank/DDBJ databases">
        <title>Melipona bicolor Genome sequencing and assembly.</title>
        <authorList>
            <person name="Araujo N.S."/>
            <person name="Arias M.C."/>
        </authorList>
    </citation>
    <scope>NUCLEOTIDE SEQUENCE</scope>
    <source>
        <strain evidence="3">USP_2M_L1-L4_2017</strain>
        <tissue evidence="3">Whole body</tissue>
    </source>
</reference>
<name>A0AA40FJA8_9HYME</name>
<dbReference type="Proteomes" id="UP001177670">
    <property type="component" value="Unassembled WGS sequence"/>
</dbReference>
<dbReference type="SUPFAM" id="SSF46689">
    <property type="entry name" value="Homeodomain-like"/>
    <property type="match status" value="1"/>
</dbReference>
<protein>
    <recommendedName>
        <fullName evidence="2">Transposase IS30-like HTH domain-containing protein</fullName>
    </recommendedName>
</protein>
<dbReference type="GO" id="GO:0005634">
    <property type="term" value="C:nucleus"/>
    <property type="evidence" value="ECO:0007669"/>
    <property type="project" value="UniProtKB-SubCell"/>
</dbReference>
<dbReference type="InterPro" id="IPR025246">
    <property type="entry name" value="IS30-like_HTH"/>
</dbReference>
<evidence type="ECO:0000256" key="1">
    <source>
        <dbReference type="ARBA" id="ARBA00004123"/>
    </source>
</evidence>
<dbReference type="InterPro" id="IPR036388">
    <property type="entry name" value="WH-like_DNA-bd_sf"/>
</dbReference>
<gene>
    <name evidence="3" type="ORF">K0M31_020498</name>
</gene>
<keyword evidence="4" id="KW-1185">Reference proteome</keyword>
<sequence>MSTKKSETSKCERELILKLHNESKSYLEIAKLLNRSKFTIHYIIKKSKSERNVTNKKRTGRPKKLTPREEKMIIHEIKKNPTTSAPKVAAIIANSFGKDI</sequence>
<dbReference type="EMBL" id="JAHYIQ010000033">
    <property type="protein sequence ID" value="KAK1120142.1"/>
    <property type="molecule type" value="Genomic_DNA"/>
</dbReference>
<dbReference type="Gene3D" id="1.10.10.10">
    <property type="entry name" value="Winged helix-like DNA-binding domain superfamily/Winged helix DNA-binding domain"/>
    <property type="match status" value="1"/>
</dbReference>
<accession>A0AA40FJA8</accession>
<evidence type="ECO:0000259" key="2">
    <source>
        <dbReference type="Pfam" id="PF13936"/>
    </source>
</evidence>
<dbReference type="AlphaFoldDB" id="A0AA40FJA8"/>
<dbReference type="InterPro" id="IPR009057">
    <property type="entry name" value="Homeodomain-like_sf"/>
</dbReference>
<comment type="subcellular location">
    <subcellularLocation>
        <location evidence="1">Nucleus</location>
    </subcellularLocation>
</comment>
<dbReference type="Pfam" id="PF13936">
    <property type="entry name" value="HTH_38"/>
    <property type="match status" value="1"/>
</dbReference>
<evidence type="ECO:0000313" key="3">
    <source>
        <dbReference type="EMBL" id="KAK1120142.1"/>
    </source>
</evidence>